<keyword evidence="8" id="KW-1185">Reference proteome</keyword>
<keyword evidence="2" id="KW-0479">Metal-binding</keyword>
<dbReference type="Pfam" id="PF01557">
    <property type="entry name" value="FAA_hydrolase"/>
    <property type="match status" value="1"/>
</dbReference>
<dbReference type="PANTHER" id="PTHR42796">
    <property type="entry name" value="FUMARYLACETOACETATE HYDROLASE DOMAIN-CONTAINING PROTEIN 2A-RELATED"/>
    <property type="match status" value="1"/>
</dbReference>
<evidence type="ECO:0000256" key="2">
    <source>
        <dbReference type="ARBA" id="ARBA00022723"/>
    </source>
</evidence>
<evidence type="ECO:0000313" key="5">
    <source>
        <dbReference type="EMBL" id="MER0429769.1"/>
    </source>
</evidence>
<evidence type="ECO:0000256" key="1">
    <source>
        <dbReference type="ARBA" id="ARBA00010211"/>
    </source>
</evidence>
<keyword evidence="6" id="KW-0378">Hydrolase</keyword>
<reference evidence="6 7" key="1">
    <citation type="submission" date="2020-01" db="EMBL/GenBank/DDBJ databases">
        <title>Insect and environment-associated Actinomycetes.</title>
        <authorList>
            <person name="Currrie C."/>
            <person name="Chevrette M."/>
            <person name="Carlson C."/>
            <person name="Stubbendieck R."/>
            <person name="Wendt-Pienkowski E."/>
        </authorList>
    </citation>
    <scope>NUCLEOTIDE SEQUENCE [LARGE SCALE GENOMIC DNA]</scope>
    <source>
        <strain evidence="6 7">SID14438</strain>
    </source>
</reference>
<feature type="region of interest" description="Disordered" evidence="3">
    <location>
        <begin position="299"/>
        <end position="319"/>
    </location>
</feature>
<dbReference type="EMBL" id="JAAGME010000193">
    <property type="protein sequence ID" value="NEB66256.1"/>
    <property type="molecule type" value="Genomic_DNA"/>
</dbReference>
<dbReference type="InterPro" id="IPR051121">
    <property type="entry name" value="FAH"/>
</dbReference>
<proteinExistence type="inferred from homology"/>
<dbReference type="EMBL" id="JBEJUE010000073">
    <property type="protein sequence ID" value="MER0429769.1"/>
    <property type="molecule type" value="Genomic_DNA"/>
</dbReference>
<dbReference type="InterPro" id="IPR011234">
    <property type="entry name" value="Fumarylacetoacetase-like_C"/>
</dbReference>
<reference evidence="5 8" key="2">
    <citation type="submission" date="2024-01" db="EMBL/GenBank/DDBJ databases">
        <title>Metagenomic exploration of the rhizosphere soil microbial community and their significance in facilitating the development of wild simulated ginseng.</title>
        <authorList>
            <person name="Huang J."/>
        </authorList>
    </citation>
    <scope>NUCLEOTIDE SEQUENCE [LARGE SCALE GENOMIC DNA]</scope>
    <source>
        <strain evidence="5 8">WY141</strain>
    </source>
</reference>
<gene>
    <name evidence="5" type="ORF">ABR748_37170</name>
    <name evidence="6" type="ORF">G3I39_04145</name>
</gene>
<dbReference type="Proteomes" id="UP001456562">
    <property type="component" value="Unassembled WGS sequence"/>
</dbReference>
<name>A0A6N9V0J8_STRMI</name>
<dbReference type="RefSeq" id="WP_164356285.1">
    <property type="nucleotide sequence ID" value="NZ_JAAGME010000193.1"/>
</dbReference>
<comment type="similarity">
    <text evidence="1">Belongs to the FAH family.</text>
</comment>
<protein>
    <submittedName>
        <fullName evidence="6">Fumarylacetoacetate hydrolase family protein</fullName>
    </submittedName>
</protein>
<evidence type="ECO:0000313" key="7">
    <source>
        <dbReference type="Proteomes" id="UP000471648"/>
    </source>
</evidence>
<dbReference type="Gene3D" id="3.90.850.10">
    <property type="entry name" value="Fumarylacetoacetase-like, C-terminal domain"/>
    <property type="match status" value="1"/>
</dbReference>
<dbReference type="AlphaFoldDB" id="A0A6N9V0J8"/>
<evidence type="ECO:0000259" key="4">
    <source>
        <dbReference type="Pfam" id="PF01557"/>
    </source>
</evidence>
<dbReference type="PANTHER" id="PTHR42796:SF4">
    <property type="entry name" value="FUMARYLACETOACETATE HYDROLASE DOMAIN-CONTAINING PROTEIN 2A"/>
    <property type="match status" value="1"/>
</dbReference>
<accession>A0A6N9V0J8</accession>
<dbReference type="InterPro" id="IPR036663">
    <property type="entry name" value="Fumarylacetoacetase_C_sf"/>
</dbReference>
<evidence type="ECO:0000256" key="3">
    <source>
        <dbReference type="SAM" id="MobiDB-lite"/>
    </source>
</evidence>
<evidence type="ECO:0000313" key="6">
    <source>
        <dbReference type="EMBL" id="NEB66256.1"/>
    </source>
</evidence>
<sequence length="319" mass="34462">MSTAVVRTSEGWWVQRADGRVHPVETDAGSTAELLADRPAVERADRAEGDWEELGSRELLSPVTSPCRVVAQMVNYRSHAIDSGFDPELVPTAFFRKASGSVTGPTAEIVRPGHVRLLDYEVELGLVLGAPLPLDTDVTSATLGRYVAALVVANDISARDLQLPKTQFYESKSYPTFTPLGPRLLLVDEDDLASLERLRLVCTVNGEVRQDSPATDMITKPDRALTALARFQTMAPGDVLLTGTPGGTALRSPGKALELIGSLLPPAKKWQVFFARQAKNPAYLKPGDIVTTSIATPDRSLDLGTQRTPVRAATPKEHS</sequence>
<comment type="caution">
    <text evidence="6">The sequence shown here is derived from an EMBL/GenBank/DDBJ whole genome shotgun (WGS) entry which is preliminary data.</text>
</comment>
<dbReference type="GO" id="GO:0046872">
    <property type="term" value="F:metal ion binding"/>
    <property type="evidence" value="ECO:0007669"/>
    <property type="project" value="UniProtKB-KW"/>
</dbReference>
<dbReference type="Proteomes" id="UP000471648">
    <property type="component" value="Unassembled WGS sequence"/>
</dbReference>
<feature type="domain" description="Fumarylacetoacetase-like C-terminal" evidence="4">
    <location>
        <begin position="69"/>
        <end position="310"/>
    </location>
</feature>
<dbReference type="GO" id="GO:0044281">
    <property type="term" value="P:small molecule metabolic process"/>
    <property type="evidence" value="ECO:0007669"/>
    <property type="project" value="UniProtKB-ARBA"/>
</dbReference>
<evidence type="ECO:0000313" key="8">
    <source>
        <dbReference type="Proteomes" id="UP001456562"/>
    </source>
</evidence>
<dbReference type="SUPFAM" id="SSF56529">
    <property type="entry name" value="FAH"/>
    <property type="match status" value="1"/>
</dbReference>
<organism evidence="6 7">
    <name type="scientific">Streptomyces microflavus</name>
    <name type="common">Streptomyces lipmanii</name>
    <dbReference type="NCBI Taxonomy" id="1919"/>
    <lineage>
        <taxon>Bacteria</taxon>
        <taxon>Bacillati</taxon>
        <taxon>Actinomycetota</taxon>
        <taxon>Actinomycetes</taxon>
        <taxon>Kitasatosporales</taxon>
        <taxon>Streptomycetaceae</taxon>
        <taxon>Streptomyces</taxon>
    </lineage>
</organism>
<dbReference type="GO" id="GO:0016787">
    <property type="term" value="F:hydrolase activity"/>
    <property type="evidence" value="ECO:0007669"/>
    <property type="project" value="UniProtKB-KW"/>
</dbReference>